<keyword evidence="1" id="KW-0472">Membrane</keyword>
<keyword evidence="4" id="KW-1185">Reference proteome</keyword>
<proteinExistence type="predicted"/>
<keyword evidence="1" id="KW-1133">Transmembrane helix</keyword>
<dbReference type="Pfam" id="PF26119">
    <property type="entry name" value="DUF8036"/>
    <property type="match status" value="1"/>
</dbReference>
<feature type="transmembrane region" description="Helical" evidence="1">
    <location>
        <begin position="74"/>
        <end position="93"/>
    </location>
</feature>
<organism evidence="3">
    <name type="scientific">Methanobacterium veterum</name>
    <dbReference type="NCBI Taxonomy" id="408577"/>
    <lineage>
        <taxon>Archaea</taxon>
        <taxon>Methanobacteriati</taxon>
        <taxon>Methanobacteriota</taxon>
        <taxon>Methanomada group</taxon>
        <taxon>Methanobacteria</taxon>
        <taxon>Methanobacteriales</taxon>
        <taxon>Methanobacteriaceae</taxon>
        <taxon>Methanobacterium</taxon>
    </lineage>
</organism>
<dbReference type="Proteomes" id="UP001074446">
    <property type="component" value="Unassembled WGS sequence"/>
</dbReference>
<evidence type="ECO:0000313" key="3">
    <source>
        <dbReference type="EMBL" id="MCZ3373232.1"/>
    </source>
</evidence>
<dbReference type="AlphaFoldDB" id="A0A9E5DP54"/>
<feature type="transmembrane region" description="Helical" evidence="1">
    <location>
        <begin position="46"/>
        <end position="68"/>
    </location>
</feature>
<dbReference type="InterPro" id="IPR058349">
    <property type="entry name" value="DUF8036"/>
</dbReference>
<gene>
    <name evidence="3" type="ORF">O3H35_11355</name>
    <name evidence="2" type="ORF">O3H54_06250</name>
</gene>
<dbReference type="EMBL" id="JAPVER010000020">
    <property type="protein sequence ID" value="MCZ3365480.1"/>
    <property type="molecule type" value="Genomic_DNA"/>
</dbReference>
<reference evidence="3" key="1">
    <citation type="submission" date="2022-12" db="EMBL/GenBank/DDBJ databases">
        <title>Reclassification of two methanogenic archaea species isolated from the Kolyma lowland permafrost.</title>
        <authorList>
            <person name="Trubitsyn V.E."/>
            <person name="Rivkina E.M."/>
            <person name="Shcherbakova V.A."/>
        </authorList>
    </citation>
    <scope>NUCLEOTIDE SEQUENCE</scope>
    <source>
        <strain evidence="2">M2</strain>
        <strain evidence="3">MK4</strain>
    </source>
</reference>
<feature type="transmembrane region" description="Helical" evidence="1">
    <location>
        <begin position="6"/>
        <end position="34"/>
    </location>
</feature>
<protein>
    <submittedName>
        <fullName evidence="3">Uncharacterized protein</fullName>
    </submittedName>
</protein>
<accession>A0A9E5DP54</accession>
<comment type="caution">
    <text evidence="3">The sequence shown here is derived from an EMBL/GenBank/DDBJ whole genome shotgun (WGS) entry which is preliminary data.</text>
</comment>
<dbReference type="Proteomes" id="UP001068021">
    <property type="component" value="Unassembled WGS sequence"/>
</dbReference>
<name>A0A9E5DP54_9EURY</name>
<dbReference type="EMBL" id="JAPVES010000030">
    <property type="protein sequence ID" value="MCZ3373232.1"/>
    <property type="molecule type" value="Genomic_DNA"/>
</dbReference>
<keyword evidence="1" id="KW-0812">Transmembrane</keyword>
<evidence type="ECO:0000256" key="1">
    <source>
        <dbReference type="SAM" id="Phobius"/>
    </source>
</evidence>
<sequence length="99" mass="10867">MVLELFGLTLIKTAAVGIEIANIGILSGLLYLYIKSYRQIKIGFTVGLILFASVLLIRSILTIALLIIDSDMLTGRQVLIGGIIEFIALAILLKITWDY</sequence>
<evidence type="ECO:0000313" key="4">
    <source>
        <dbReference type="Proteomes" id="UP001068021"/>
    </source>
</evidence>
<evidence type="ECO:0000313" key="2">
    <source>
        <dbReference type="EMBL" id="MCZ3365480.1"/>
    </source>
</evidence>
<dbReference type="RefSeq" id="WP_048081631.1">
    <property type="nucleotide sequence ID" value="NZ_JAPVER010000020.1"/>
</dbReference>